<evidence type="ECO:0000313" key="4">
    <source>
        <dbReference type="Proteomes" id="UP000033772"/>
    </source>
</evidence>
<feature type="domain" description="AB hydrolase-1" evidence="2">
    <location>
        <begin position="29"/>
        <end position="134"/>
    </location>
</feature>
<dbReference type="InterPro" id="IPR029058">
    <property type="entry name" value="AB_hydrolase_fold"/>
</dbReference>
<dbReference type="RefSeq" id="WP_045551712.1">
    <property type="nucleotide sequence ID" value="NZ_JZDQ02000004.1"/>
</dbReference>
<gene>
    <name evidence="3" type="ORF">UG56_003510</name>
</gene>
<keyword evidence="4" id="KW-1185">Reference proteome</keyword>
<proteinExistence type="predicted"/>
<dbReference type="PANTHER" id="PTHR43329">
    <property type="entry name" value="EPOXIDE HYDROLASE"/>
    <property type="match status" value="1"/>
</dbReference>
<sequence length="329" mass="36146">MPDTAVTHHTEHVNGIDLHWVESGPADGPLVILVHGFPESWYSWRHQIAALADAGYRTVAIDVRGYGGSSRPSAVEDYRMLRHVGDNVGLVHALGAETATIVGHDWGAPIAWTSAQLRPDVFTAVAGLSVPFSPSGRRRPTEAMAQAGGDNEDFYITYFQAPGVVEAEILPDVRRWLLGIYYSISGDGVLAAGRGPRGALGLVPRGDRLSDQFVHPVAMPEWLTEADVDFYAGEFAGSDFFGPLARYRNIDRDWEDLAAFSDVPITVPSLFVAGEYDGPAITGRRQIERFDTTLPGLTRSVVLPRCGHWVQQERPEETNQLLLEFLARR</sequence>
<organism evidence="3 4">
    <name type="scientific">Nocardioides luteus</name>
    <dbReference type="NCBI Taxonomy" id="1844"/>
    <lineage>
        <taxon>Bacteria</taxon>
        <taxon>Bacillati</taxon>
        <taxon>Actinomycetota</taxon>
        <taxon>Actinomycetes</taxon>
        <taxon>Propionibacteriales</taxon>
        <taxon>Nocardioidaceae</taxon>
        <taxon>Nocardioides</taxon>
    </lineage>
</organism>
<evidence type="ECO:0000259" key="2">
    <source>
        <dbReference type="Pfam" id="PF00561"/>
    </source>
</evidence>
<dbReference type="AlphaFoldDB" id="A0A1J4N9D3"/>
<name>A0A1J4N9D3_9ACTN</name>
<dbReference type="Proteomes" id="UP000033772">
    <property type="component" value="Unassembled WGS sequence"/>
</dbReference>
<dbReference type="InterPro" id="IPR000073">
    <property type="entry name" value="AB_hydrolase_1"/>
</dbReference>
<evidence type="ECO:0000313" key="3">
    <source>
        <dbReference type="EMBL" id="OIJ28139.1"/>
    </source>
</evidence>
<dbReference type="OrthoDB" id="2987348at2"/>
<dbReference type="Pfam" id="PF00561">
    <property type="entry name" value="Abhydrolase_1"/>
    <property type="match status" value="1"/>
</dbReference>
<protein>
    <submittedName>
        <fullName evidence="3">Epoxide hydrolase</fullName>
    </submittedName>
</protein>
<evidence type="ECO:0000256" key="1">
    <source>
        <dbReference type="ARBA" id="ARBA00022801"/>
    </source>
</evidence>
<dbReference type="STRING" id="1844.UG56_003510"/>
<dbReference type="PRINTS" id="PR00412">
    <property type="entry name" value="EPOXHYDRLASE"/>
</dbReference>
<dbReference type="Gene3D" id="3.40.50.1820">
    <property type="entry name" value="alpha/beta hydrolase"/>
    <property type="match status" value="1"/>
</dbReference>
<dbReference type="InterPro" id="IPR000639">
    <property type="entry name" value="Epox_hydrolase-like"/>
</dbReference>
<comment type="caution">
    <text evidence="3">The sequence shown here is derived from an EMBL/GenBank/DDBJ whole genome shotgun (WGS) entry which is preliminary data.</text>
</comment>
<dbReference type="GO" id="GO:0016787">
    <property type="term" value="F:hydrolase activity"/>
    <property type="evidence" value="ECO:0007669"/>
    <property type="project" value="UniProtKB-KW"/>
</dbReference>
<reference evidence="3" key="1">
    <citation type="submission" date="2016-10" db="EMBL/GenBank/DDBJ databases">
        <title>Draft Genome Sequence of Nocardioides luteus Strain BAFB, an Alkane-Degrading Bacterium Isolated from JP-7 Polluted Soil.</title>
        <authorList>
            <person name="Brown L."/>
            <person name="Ruiz O.N."/>
            <person name="Gunasekera T."/>
        </authorList>
    </citation>
    <scope>NUCLEOTIDE SEQUENCE [LARGE SCALE GENOMIC DNA]</scope>
    <source>
        <strain evidence="3">BAFB</strain>
    </source>
</reference>
<keyword evidence="1 3" id="KW-0378">Hydrolase</keyword>
<dbReference type="SUPFAM" id="SSF53474">
    <property type="entry name" value="alpha/beta-Hydrolases"/>
    <property type="match status" value="1"/>
</dbReference>
<dbReference type="EMBL" id="JZDQ02000004">
    <property type="protein sequence ID" value="OIJ28139.1"/>
    <property type="molecule type" value="Genomic_DNA"/>
</dbReference>
<accession>A0A1J4N9D3</accession>